<organism evidence="7 8">
    <name type="scientific">Alteribacillus iranensis</name>
    <dbReference type="NCBI Taxonomy" id="930128"/>
    <lineage>
        <taxon>Bacteria</taxon>
        <taxon>Bacillati</taxon>
        <taxon>Bacillota</taxon>
        <taxon>Bacilli</taxon>
        <taxon>Bacillales</taxon>
        <taxon>Bacillaceae</taxon>
        <taxon>Alteribacillus</taxon>
    </lineage>
</organism>
<sequence length="306" mass="34512">MGTERKKKIVLAIITTMGVLVIGAGGYIWQLATSTIANIQENIDRKNSEMRLETISFEEKDPISVLLMGVDDPISRQDFGRSDTLLLLTINPHDESVNMVSIPRDTHTSLRGERTKGKISHAHALGGSQTAIRTVEHFLDVPVDYYVKANMDSFVDMVDVLGGIEVENEFEFTFHGMNYPEGKLSLNGEEALGYARMRHEDPRGDFGRQLRQREVIEAVIQKGSNISTITKFNGIADVIEGNLKTNLSIEEMWNIQSKYKNAIHHIKSHEIKGEGKKVDGKYLYDPDDEQLEKLSQTLKDHLELEE</sequence>
<keyword evidence="5" id="KW-0472">Membrane</keyword>
<dbReference type="InterPro" id="IPR004474">
    <property type="entry name" value="LytR_CpsA_psr"/>
</dbReference>
<protein>
    <submittedName>
        <fullName evidence="7">Cell envelope-related function transcriptional attenuator common domain-containing protein</fullName>
    </submittedName>
</protein>
<evidence type="ECO:0000256" key="4">
    <source>
        <dbReference type="ARBA" id="ARBA00022989"/>
    </source>
</evidence>
<gene>
    <name evidence="7" type="ORF">SAMN05192532_102557</name>
</gene>
<evidence type="ECO:0000256" key="3">
    <source>
        <dbReference type="ARBA" id="ARBA00022968"/>
    </source>
</evidence>
<dbReference type="GO" id="GO:0071555">
    <property type="term" value="P:cell wall organization"/>
    <property type="evidence" value="ECO:0007669"/>
    <property type="project" value="UniProtKB-KW"/>
</dbReference>
<keyword evidence="2 5" id="KW-0812">Transmembrane</keyword>
<name>A0A1I2BXG2_9BACI</name>
<dbReference type="EMBL" id="FONT01000002">
    <property type="protein sequence ID" value="SFE60652.1"/>
    <property type="molecule type" value="Genomic_DNA"/>
</dbReference>
<keyword evidence="3" id="KW-0735">Signal-anchor</keyword>
<keyword evidence="4 5" id="KW-1133">Transmembrane helix</keyword>
<keyword evidence="8" id="KW-1185">Reference proteome</keyword>
<dbReference type="PANTHER" id="PTHR33392:SF6">
    <property type="entry name" value="POLYISOPRENYL-TEICHOIC ACID--PEPTIDOGLYCAN TEICHOIC ACID TRANSFERASE TAGU"/>
    <property type="match status" value="1"/>
</dbReference>
<dbReference type="PANTHER" id="PTHR33392">
    <property type="entry name" value="POLYISOPRENYL-TEICHOIC ACID--PEPTIDOGLYCAN TEICHOIC ACID TRANSFERASE TAGU"/>
    <property type="match status" value="1"/>
</dbReference>
<proteinExistence type="inferred from homology"/>
<evidence type="ECO:0000313" key="8">
    <source>
        <dbReference type="Proteomes" id="UP000199516"/>
    </source>
</evidence>
<dbReference type="InterPro" id="IPR050922">
    <property type="entry name" value="LytR/CpsA/Psr_CW_biosynth"/>
</dbReference>
<dbReference type="Pfam" id="PF03816">
    <property type="entry name" value="LytR_cpsA_psr"/>
    <property type="match status" value="1"/>
</dbReference>
<dbReference type="Proteomes" id="UP000199516">
    <property type="component" value="Unassembled WGS sequence"/>
</dbReference>
<feature type="domain" description="Cell envelope-related transcriptional attenuator" evidence="6">
    <location>
        <begin position="81"/>
        <end position="223"/>
    </location>
</feature>
<evidence type="ECO:0000259" key="6">
    <source>
        <dbReference type="Pfam" id="PF03816"/>
    </source>
</evidence>
<dbReference type="STRING" id="930128.SAMN05192532_102557"/>
<dbReference type="NCBIfam" id="TIGR00350">
    <property type="entry name" value="lytR_cpsA_psr"/>
    <property type="match status" value="1"/>
</dbReference>
<comment type="similarity">
    <text evidence="1">Belongs to the LytR/CpsA/Psr (LCP) family.</text>
</comment>
<evidence type="ECO:0000256" key="5">
    <source>
        <dbReference type="SAM" id="Phobius"/>
    </source>
</evidence>
<accession>A0A1I2BXG2</accession>
<evidence type="ECO:0000256" key="2">
    <source>
        <dbReference type="ARBA" id="ARBA00022692"/>
    </source>
</evidence>
<evidence type="ECO:0000256" key="1">
    <source>
        <dbReference type="ARBA" id="ARBA00006068"/>
    </source>
</evidence>
<evidence type="ECO:0000313" key="7">
    <source>
        <dbReference type="EMBL" id="SFE60652.1"/>
    </source>
</evidence>
<dbReference type="Gene3D" id="3.40.630.190">
    <property type="entry name" value="LCP protein"/>
    <property type="match status" value="1"/>
</dbReference>
<feature type="transmembrane region" description="Helical" evidence="5">
    <location>
        <begin position="9"/>
        <end position="29"/>
    </location>
</feature>
<dbReference type="AlphaFoldDB" id="A0A1I2BXG2"/>
<reference evidence="7 8" key="1">
    <citation type="submission" date="2016-10" db="EMBL/GenBank/DDBJ databases">
        <authorList>
            <person name="de Groot N.N."/>
        </authorList>
    </citation>
    <scope>NUCLEOTIDE SEQUENCE [LARGE SCALE GENOMIC DNA]</scope>
    <source>
        <strain evidence="7 8">DSM 23995</strain>
    </source>
</reference>